<protein>
    <submittedName>
        <fullName evidence="3">Uncharacterized oxidoreductase YciK</fullName>
        <ecNumber evidence="3">1.-.-.-</ecNumber>
    </submittedName>
</protein>
<sequence length="260" mass="28584">MRQSPKFNIDQLTSAMKNYQAPNQHLKDRVIIVTGAGQGIGQTAAIAFARQGATVILLGRTQSKLEATYDEIQAQGLPEALIFPIDLKKATEEDFKAMAEGVYQQLGRLDGILHNATDFNNLSPLEIQTIDQFEEMFRVNIIAPFALTKACLPLLERSESASVVFTSNSSAQSPKAYWGSHGISKAASDFMMQMWAQELESHPNIRLNSIVPGPLQSPQRKKTHPGEVHAELATMESAMPLYLYLMGDDSIGITGKVIHV</sequence>
<dbReference type="EC" id="1.-.-.-" evidence="3"/>
<dbReference type="GO" id="GO:0016491">
    <property type="term" value="F:oxidoreductase activity"/>
    <property type="evidence" value="ECO:0007669"/>
    <property type="project" value="UniProtKB-KW"/>
</dbReference>
<dbReference type="AlphaFoldDB" id="A0A0B7IU50"/>
<evidence type="ECO:0000313" key="4">
    <source>
        <dbReference type="Proteomes" id="UP000056322"/>
    </source>
</evidence>
<keyword evidence="4" id="KW-1185">Reference proteome</keyword>
<dbReference type="InterPro" id="IPR002347">
    <property type="entry name" value="SDR_fam"/>
</dbReference>
<dbReference type="NCBIfam" id="NF006509">
    <property type="entry name" value="PRK08945.1"/>
    <property type="match status" value="1"/>
</dbReference>
<dbReference type="STRING" id="1581680.BN1209_0787"/>
<dbReference type="SUPFAM" id="SSF51735">
    <property type="entry name" value="NAD(P)-binding Rossmann-fold domains"/>
    <property type="match status" value="1"/>
</dbReference>
<proteinExistence type="inferred from homology"/>
<reference evidence="4" key="1">
    <citation type="submission" date="2014-12" db="EMBL/GenBank/DDBJ databases">
        <authorList>
            <person name="Salcher M.M."/>
        </authorList>
    </citation>
    <scope>NUCLEOTIDE SEQUENCE [LARGE SCALE GENOMIC DNA]</scope>
    <source>
        <strain evidence="4">MMS-10A-171</strain>
    </source>
</reference>
<keyword evidence="2 3" id="KW-0560">Oxidoreductase</keyword>
<organism evidence="3 4">
    <name type="scientific">Candidatus Methylopumilus turicensis</name>
    <dbReference type="NCBI Taxonomy" id="1581680"/>
    <lineage>
        <taxon>Bacteria</taxon>
        <taxon>Pseudomonadati</taxon>
        <taxon>Pseudomonadota</taxon>
        <taxon>Betaproteobacteria</taxon>
        <taxon>Nitrosomonadales</taxon>
        <taxon>Methylophilaceae</taxon>
        <taxon>Candidatus Methylopumilus</taxon>
    </lineage>
</organism>
<dbReference type="Pfam" id="PF00106">
    <property type="entry name" value="adh_short"/>
    <property type="match status" value="1"/>
</dbReference>
<accession>A0A0B7IU50</accession>
<comment type="similarity">
    <text evidence="1">Belongs to the short-chain dehydrogenases/reductases (SDR) family.</text>
</comment>
<dbReference type="Gene3D" id="3.40.50.720">
    <property type="entry name" value="NAD(P)-binding Rossmann-like Domain"/>
    <property type="match status" value="1"/>
</dbReference>
<dbReference type="PANTHER" id="PTHR42901">
    <property type="entry name" value="ALCOHOL DEHYDROGENASE"/>
    <property type="match status" value="1"/>
</dbReference>
<dbReference type="KEGG" id="mbac:BN1209_0787"/>
<evidence type="ECO:0000256" key="1">
    <source>
        <dbReference type="ARBA" id="ARBA00006484"/>
    </source>
</evidence>
<gene>
    <name evidence="3" type="primary">yciK</name>
    <name evidence="3" type="ORF">BN1209_0787</name>
</gene>
<dbReference type="Proteomes" id="UP000056322">
    <property type="component" value="Chromosome 1"/>
</dbReference>
<evidence type="ECO:0000313" key="3">
    <source>
        <dbReference type="EMBL" id="CEN55830.1"/>
    </source>
</evidence>
<dbReference type="HOGENOM" id="CLU_010194_2_10_4"/>
<dbReference type="InterPro" id="IPR036291">
    <property type="entry name" value="NAD(P)-bd_dom_sf"/>
</dbReference>
<dbReference type="EMBL" id="LN794158">
    <property type="protein sequence ID" value="CEN55830.1"/>
    <property type="molecule type" value="Genomic_DNA"/>
</dbReference>
<name>A0A0B7IU50_9PROT</name>
<dbReference type="PRINTS" id="PR00081">
    <property type="entry name" value="GDHRDH"/>
</dbReference>
<dbReference type="PANTHER" id="PTHR42901:SF1">
    <property type="entry name" value="ALCOHOL DEHYDROGENASE"/>
    <property type="match status" value="1"/>
</dbReference>
<evidence type="ECO:0000256" key="2">
    <source>
        <dbReference type="ARBA" id="ARBA00023002"/>
    </source>
</evidence>